<dbReference type="AlphaFoldDB" id="A0A7W6P778"/>
<name>A0A7W6P778_9SPHI</name>
<dbReference type="EMBL" id="BMHZ01000003">
    <property type="protein sequence ID" value="GGH13404.1"/>
    <property type="molecule type" value="Genomic_DNA"/>
</dbReference>
<evidence type="ECO:0008006" key="6">
    <source>
        <dbReference type="Google" id="ProtNLM"/>
    </source>
</evidence>
<evidence type="ECO:0000256" key="1">
    <source>
        <dbReference type="SAM" id="Coils"/>
    </source>
</evidence>
<accession>A0A7W6P778</accession>
<dbReference type="Proteomes" id="UP000642938">
    <property type="component" value="Unassembled WGS sequence"/>
</dbReference>
<comment type="caution">
    <text evidence="3">The sequence shown here is derived from an EMBL/GenBank/DDBJ whole genome shotgun (WGS) entry which is preliminary data.</text>
</comment>
<evidence type="ECO:0000313" key="3">
    <source>
        <dbReference type="EMBL" id="MBB4109643.1"/>
    </source>
</evidence>
<organism evidence="3 4">
    <name type="scientific">Pedobacter zeae</name>
    <dbReference type="NCBI Taxonomy" id="1737356"/>
    <lineage>
        <taxon>Bacteria</taxon>
        <taxon>Pseudomonadati</taxon>
        <taxon>Bacteroidota</taxon>
        <taxon>Sphingobacteriia</taxon>
        <taxon>Sphingobacteriales</taxon>
        <taxon>Sphingobacteriaceae</taxon>
        <taxon>Pedobacter</taxon>
    </lineage>
</organism>
<reference evidence="2" key="1">
    <citation type="journal article" date="2014" name="Int. J. Syst. Evol. Microbiol.">
        <title>Complete genome of a new Firmicutes species belonging to the dominant human colonic microbiota ('Ruminococcus bicirculans') reveals two chromosomes and a selective capacity to utilize plant glucans.</title>
        <authorList>
            <consortium name="NISC Comparative Sequencing Program"/>
            <person name="Wegmann U."/>
            <person name="Louis P."/>
            <person name="Goesmann A."/>
            <person name="Henrissat B."/>
            <person name="Duncan S.H."/>
            <person name="Flint H.J."/>
        </authorList>
    </citation>
    <scope>NUCLEOTIDE SEQUENCE</scope>
    <source>
        <strain evidence="2">CGMCC 1.15287</strain>
    </source>
</reference>
<reference evidence="2" key="4">
    <citation type="submission" date="2024-05" db="EMBL/GenBank/DDBJ databases">
        <authorList>
            <person name="Sun Q."/>
            <person name="Zhou Y."/>
        </authorList>
    </citation>
    <scope>NUCLEOTIDE SEQUENCE</scope>
    <source>
        <strain evidence="2">CGMCC 1.15287</strain>
    </source>
</reference>
<reference evidence="3 4" key="3">
    <citation type="submission" date="2020-08" db="EMBL/GenBank/DDBJ databases">
        <title>Genomic Encyclopedia of Type Strains, Phase IV (KMG-IV): sequencing the most valuable type-strain genomes for metagenomic binning, comparative biology and taxonomic classification.</title>
        <authorList>
            <person name="Goeker M."/>
        </authorList>
    </citation>
    <scope>NUCLEOTIDE SEQUENCE [LARGE SCALE GENOMIC DNA]</scope>
    <source>
        <strain evidence="3 4">DSM 100774</strain>
    </source>
</reference>
<dbReference type="PROSITE" id="PS51257">
    <property type="entry name" value="PROKAR_LIPOPROTEIN"/>
    <property type="match status" value="1"/>
</dbReference>
<evidence type="ECO:0000313" key="2">
    <source>
        <dbReference type="EMBL" id="GGH13404.1"/>
    </source>
</evidence>
<keyword evidence="1" id="KW-0175">Coiled coil</keyword>
<feature type="coiled-coil region" evidence="1">
    <location>
        <begin position="124"/>
        <end position="151"/>
    </location>
</feature>
<evidence type="ECO:0000313" key="5">
    <source>
        <dbReference type="Proteomes" id="UP000642938"/>
    </source>
</evidence>
<reference evidence="5" key="2">
    <citation type="journal article" date="2019" name="Int. J. Syst. Evol. Microbiol.">
        <title>The Global Catalogue of Microorganisms (GCM) 10K type strain sequencing project: providing services to taxonomists for standard genome sequencing and annotation.</title>
        <authorList>
            <consortium name="The Broad Institute Genomics Platform"/>
            <consortium name="The Broad Institute Genome Sequencing Center for Infectious Disease"/>
            <person name="Wu L."/>
            <person name="Ma J."/>
        </authorList>
    </citation>
    <scope>NUCLEOTIDE SEQUENCE [LARGE SCALE GENOMIC DNA]</scope>
    <source>
        <strain evidence="5">CGMCC 1.15287</strain>
    </source>
</reference>
<dbReference type="EMBL" id="JACIEF010000003">
    <property type="protein sequence ID" value="MBB4109643.1"/>
    <property type="molecule type" value="Genomic_DNA"/>
</dbReference>
<dbReference type="RefSeq" id="WP_229685143.1">
    <property type="nucleotide sequence ID" value="NZ_BMHZ01000003.1"/>
</dbReference>
<proteinExistence type="predicted"/>
<dbReference type="Proteomes" id="UP000532273">
    <property type="component" value="Unassembled WGS sequence"/>
</dbReference>
<keyword evidence="5" id="KW-1185">Reference proteome</keyword>
<gene>
    <name evidence="2" type="ORF">GCM10007422_34000</name>
    <name evidence="3" type="ORF">GGQ60_003652</name>
</gene>
<sequence length="168" mass="19168">MRKLIKKCSGAAAMLTLGVVVMTIGCKNEPDYKVFRQEVMDLHDKVMEDGEKAVKNRMALDTLSKVKLKEIKTGRPDLDTAEEKNKINLLIARLIKADDNMMDWMHAFQPDIEGKSNAEAIKYFQNEMTKIKKLDGEYKQALEESDAYLEKFNLKPASPVAEHDHSKH</sequence>
<protein>
    <recommendedName>
        <fullName evidence="6">Lipoprotein</fullName>
    </recommendedName>
</protein>
<evidence type="ECO:0000313" key="4">
    <source>
        <dbReference type="Proteomes" id="UP000532273"/>
    </source>
</evidence>